<dbReference type="Gene3D" id="1.10.630.10">
    <property type="entry name" value="Cytochrome P450"/>
    <property type="match status" value="1"/>
</dbReference>
<evidence type="ECO:0000256" key="1">
    <source>
        <dbReference type="ARBA" id="ARBA00010617"/>
    </source>
</evidence>
<dbReference type="PRINTS" id="PR00385">
    <property type="entry name" value="P450"/>
</dbReference>
<accession>A0A6A6I4F3</accession>
<comment type="cofactor">
    <cofactor evidence="2">
        <name>heme</name>
        <dbReference type="ChEBI" id="CHEBI:30413"/>
    </cofactor>
</comment>
<keyword evidence="2" id="KW-0408">Iron</keyword>
<dbReference type="OrthoDB" id="1470350at2759"/>
<dbReference type="PANTHER" id="PTHR24305">
    <property type="entry name" value="CYTOCHROME P450"/>
    <property type="match status" value="1"/>
</dbReference>
<proteinExistence type="inferred from homology"/>
<reference evidence="4" key="1">
    <citation type="journal article" date="2020" name="Stud. Mycol.">
        <title>101 Dothideomycetes genomes: a test case for predicting lifestyles and emergence of pathogens.</title>
        <authorList>
            <person name="Haridas S."/>
            <person name="Albert R."/>
            <person name="Binder M."/>
            <person name="Bloem J."/>
            <person name="Labutti K."/>
            <person name="Salamov A."/>
            <person name="Andreopoulos B."/>
            <person name="Baker S."/>
            <person name="Barry K."/>
            <person name="Bills G."/>
            <person name="Bluhm B."/>
            <person name="Cannon C."/>
            <person name="Castanera R."/>
            <person name="Culley D."/>
            <person name="Daum C."/>
            <person name="Ezra D."/>
            <person name="Gonzalez J."/>
            <person name="Henrissat B."/>
            <person name="Kuo A."/>
            <person name="Liang C."/>
            <person name="Lipzen A."/>
            <person name="Lutzoni F."/>
            <person name="Magnuson J."/>
            <person name="Mondo S."/>
            <person name="Nolan M."/>
            <person name="Ohm R."/>
            <person name="Pangilinan J."/>
            <person name="Park H.-J."/>
            <person name="Ramirez L."/>
            <person name="Alfaro M."/>
            <person name="Sun H."/>
            <person name="Tritt A."/>
            <person name="Yoshinaga Y."/>
            <person name="Zwiers L.-H."/>
            <person name="Turgeon B."/>
            <person name="Goodwin S."/>
            <person name="Spatafora J."/>
            <person name="Crous P."/>
            <person name="Grigoriev I."/>
        </authorList>
    </citation>
    <scope>NUCLEOTIDE SEQUENCE</scope>
    <source>
        <strain evidence="4">CBS 122368</strain>
    </source>
</reference>
<dbReference type="Pfam" id="PF00067">
    <property type="entry name" value="p450"/>
    <property type="match status" value="1"/>
</dbReference>
<dbReference type="PRINTS" id="PR00463">
    <property type="entry name" value="EP450I"/>
</dbReference>
<name>A0A6A6I4F3_9PLEO</name>
<dbReference type="InterPro" id="IPR036396">
    <property type="entry name" value="Cyt_P450_sf"/>
</dbReference>
<dbReference type="GO" id="GO:0016705">
    <property type="term" value="F:oxidoreductase activity, acting on paired donors, with incorporation or reduction of molecular oxygen"/>
    <property type="evidence" value="ECO:0007669"/>
    <property type="project" value="InterPro"/>
</dbReference>
<comment type="similarity">
    <text evidence="1">Belongs to the cytochrome P450 family.</text>
</comment>
<feature type="binding site" description="axial binding residue" evidence="2">
    <location>
        <position position="485"/>
    </location>
    <ligand>
        <name>heme</name>
        <dbReference type="ChEBI" id="CHEBI:30413"/>
    </ligand>
    <ligandPart>
        <name>Fe</name>
        <dbReference type="ChEBI" id="CHEBI:18248"/>
    </ligandPart>
</feature>
<keyword evidence="3" id="KW-0472">Membrane</keyword>
<keyword evidence="3" id="KW-1133">Transmembrane helix</keyword>
<dbReference type="GO" id="GO:0004497">
    <property type="term" value="F:monooxygenase activity"/>
    <property type="evidence" value="ECO:0007669"/>
    <property type="project" value="InterPro"/>
</dbReference>
<dbReference type="EMBL" id="ML987202">
    <property type="protein sequence ID" value="KAF2244832.1"/>
    <property type="molecule type" value="Genomic_DNA"/>
</dbReference>
<keyword evidence="3" id="KW-0812">Transmembrane</keyword>
<keyword evidence="2" id="KW-0349">Heme</keyword>
<organism evidence="4 5">
    <name type="scientific">Trematosphaeria pertusa</name>
    <dbReference type="NCBI Taxonomy" id="390896"/>
    <lineage>
        <taxon>Eukaryota</taxon>
        <taxon>Fungi</taxon>
        <taxon>Dikarya</taxon>
        <taxon>Ascomycota</taxon>
        <taxon>Pezizomycotina</taxon>
        <taxon>Dothideomycetes</taxon>
        <taxon>Pleosporomycetidae</taxon>
        <taxon>Pleosporales</taxon>
        <taxon>Massarineae</taxon>
        <taxon>Trematosphaeriaceae</taxon>
        <taxon>Trematosphaeria</taxon>
    </lineage>
</organism>
<dbReference type="Proteomes" id="UP000800094">
    <property type="component" value="Unassembled WGS sequence"/>
</dbReference>
<keyword evidence="2" id="KW-0479">Metal-binding</keyword>
<sequence length="554" mass="62558">MLEYFIAVVGLYLGYSFICLELNYRRASAMGIPLVRVPVDPLNIPFQVFEPHLFKLLDLFPSAALPTFVPYLRRGWFFIDKADSHLRYGSIFACVTPRGIHVQVCESEAIHDIFSRRLDFIRPSENYKLLEVYGPCISTANLENWPRHRRVLAAPFNESIMKFVWRESLTQTKQMLASWTTPTSLADGIVSVAKDTRTLSLNVLAATGFGRSFSFRSASSKDAETDTASSYRDALSMVLDNAILLMLIPRRYLSLPFVPKALRQVGKAADEFKHHMERMLEEETAALKKGNSGAGSLMTSLVKASNTYATSNKDSKSAKGLSVEEIFGNIFVINFAGHDTTANTLAFAAFLLATAPEVQTWVAEEARKITADVDEWDYGQLFPRLIRCCAVLHETLRLYPPILSLPKHTSSQPQTLVIENRSIVIPANTSTSPSIIAVHTHPRYWPDPLQWNPQRWVITNDDLQESLITPPRDTFFPWSDGGQNCPGLKFSQVEFVAVLALLMRKHRLSIVRKNGETEAQARERVKWVINDCDMQLLLRMRDSDRVRLRCEPGA</sequence>
<dbReference type="InterPro" id="IPR050121">
    <property type="entry name" value="Cytochrome_P450_monoxygenase"/>
</dbReference>
<dbReference type="InterPro" id="IPR001128">
    <property type="entry name" value="Cyt_P450"/>
</dbReference>
<dbReference type="AlphaFoldDB" id="A0A6A6I4F3"/>
<gene>
    <name evidence="4" type="ORF">BU26DRAFT_542697</name>
</gene>
<dbReference type="GO" id="GO:0020037">
    <property type="term" value="F:heme binding"/>
    <property type="evidence" value="ECO:0007669"/>
    <property type="project" value="InterPro"/>
</dbReference>
<evidence type="ECO:0000313" key="5">
    <source>
        <dbReference type="Proteomes" id="UP000800094"/>
    </source>
</evidence>
<dbReference type="GeneID" id="54584998"/>
<dbReference type="PANTHER" id="PTHR24305:SF166">
    <property type="entry name" value="CYTOCHROME P450 12A4, MITOCHONDRIAL-RELATED"/>
    <property type="match status" value="1"/>
</dbReference>
<protein>
    <submittedName>
        <fullName evidence="4">Cytochrome P450</fullName>
    </submittedName>
</protein>
<dbReference type="RefSeq" id="XP_033679836.1">
    <property type="nucleotide sequence ID" value="XM_033831668.1"/>
</dbReference>
<dbReference type="SUPFAM" id="SSF48264">
    <property type="entry name" value="Cytochrome P450"/>
    <property type="match status" value="1"/>
</dbReference>
<dbReference type="GO" id="GO:0005506">
    <property type="term" value="F:iron ion binding"/>
    <property type="evidence" value="ECO:0007669"/>
    <property type="project" value="InterPro"/>
</dbReference>
<feature type="transmembrane region" description="Helical" evidence="3">
    <location>
        <begin position="6"/>
        <end position="24"/>
    </location>
</feature>
<evidence type="ECO:0000256" key="2">
    <source>
        <dbReference type="PIRSR" id="PIRSR602401-1"/>
    </source>
</evidence>
<evidence type="ECO:0000256" key="3">
    <source>
        <dbReference type="SAM" id="Phobius"/>
    </source>
</evidence>
<dbReference type="CDD" id="cd11070">
    <property type="entry name" value="CYP56-like"/>
    <property type="match status" value="1"/>
</dbReference>
<evidence type="ECO:0000313" key="4">
    <source>
        <dbReference type="EMBL" id="KAF2244832.1"/>
    </source>
</evidence>
<keyword evidence="5" id="KW-1185">Reference proteome</keyword>
<dbReference type="InterPro" id="IPR002401">
    <property type="entry name" value="Cyt_P450_E_grp-I"/>
</dbReference>